<name>A0A1G2QTH9_9BACT</name>
<feature type="region of interest" description="Disordered" evidence="6">
    <location>
        <begin position="65"/>
        <end position="97"/>
    </location>
</feature>
<accession>A0A1G2QTH9</accession>
<dbReference type="InterPro" id="IPR011332">
    <property type="entry name" value="Ribosomal_zn-bd"/>
</dbReference>
<keyword evidence="2 5" id="KW-0689">Ribosomal protein</keyword>
<reference evidence="7 8" key="1">
    <citation type="journal article" date="2016" name="Nat. Commun.">
        <title>Thousands of microbial genomes shed light on interconnected biogeochemical processes in an aquifer system.</title>
        <authorList>
            <person name="Anantharaman K."/>
            <person name="Brown C.T."/>
            <person name="Hug L.A."/>
            <person name="Sharon I."/>
            <person name="Castelle C.J."/>
            <person name="Probst A.J."/>
            <person name="Thomas B.C."/>
            <person name="Singh A."/>
            <person name="Wilkins M.J."/>
            <person name="Karaoz U."/>
            <person name="Brodie E.L."/>
            <person name="Williams K.H."/>
            <person name="Hubbard S.S."/>
            <person name="Banfield J.F."/>
        </authorList>
    </citation>
    <scope>NUCLEOTIDE SEQUENCE [LARGE SCALE GENOMIC DNA]</scope>
</reference>
<evidence type="ECO:0000256" key="5">
    <source>
        <dbReference type="HAMAP-Rule" id="MF_00340"/>
    </source>
</evidence>
<organism evidence="7 8">
    <name type="scientific">Candidatus Wildermuthbacteria bacterium RIFCSPHIGHO2_01_FULL_48_27b</name>
    <dbReference type="NCBI Taxonomy" id="1802447"/>
    <lineage>
        <taxon>Bacteria</taxon>
        <taxon>Candidatus Wildermuthiibacteriota</taxon>
    </lineage>
</organism>
<dbReference type="NCBIfam" id="TIGR01031">
    <property type="entry name" value="rpmF_bact"/>
    <property type="match status" value="1"/>
</dbReference>
<proteinExistence type="inferred from homology"/>
<dbReference type="Pfam" id="PF01783">
    <property type="entry name" value="Ribosomal_L32p"/>
    <property type="match status" value="1"/>
</dbReference>
<evidence type="ECO:0000256" key="2">
    <source>
        <dbReference type="ARBA" id="ARBA00022980"/>
    </source>
</evidence>
<keyword evidence="3 5" id="KW-0687">Ribonucleoprotein</keyword>
<evidence type="ECO:0000313" key="8">
    <source>
        <dbReference type="Proteomes" id="UP000178170"/>
    </source>
</evidence>
<evidence type="ECO:0000313" key="7">
    <source>
        <dbReference type="EMBL" id="OHA63920.1"/>
    </source>
</evidence>
<evidence type="ECO:0000256" key="4">
    <source>
        <dbReference type="ARBA" id="ARBA00035178"/>
    </source>
</evidence>
<dbReference type="GO" id="GO:0003735">
    <property type="term" value="F:structural constituent of ribosome"/>
    <property type="evidence" value="ECO:0007669"/>
    <property type="project" value="InterPro"/>
</dbReference>
<dbReference type="PANTHER" id="PTHR35534:SF1">
    <property type="entry name" value="LARGE RIBOSOMAL SUBUNIT PROTEIN BL32"/>
    <property type="match status" value="1"/>
</dbReference>
<evidence type="ECO:0000256" key="1">
    <source>
        <dbReference type="ARBA" id="ARBA00008560"/>
    </source>
</evidence>
<gene>
    <name evidence="5" type="primary">rpmF</name>
    <name evidence="7" type="ORF">A2843_01240</name>
</gene>
<dbReference type="AlphaFoldDB" id="A0A1G2QTH9"/>
<dbReference type="PANTHER" id="PTHR35534">
    <property type="entry name" value="50S RIBOSOMAL PROTEIN L32"/>
    <property type="match status" value="1"/>
</dbReference>
<dbReference type="InterPro" id="IPR002677">
    <property type="entry name" value="Ribosomal_bL32"/>
</dbReference>
<comment type="caution">
    <text evidence="7">The sequence shown here is derived from an EMBL/GenBank/DDBJ whole genome shotgun (WGS) entry which is preliminary data.</text>
</comment>
<dbReference type="InterPro" id="IPR044957">
    <property type="entry name" value="Ribosomal_bL32_bact"/>
</dbReference>
<feature type="compositionally biased region" description="Basic and acidic residues" evidence="6">
    <location>
        <begin position="70"/>
        <end position="80"/>
    </location>
</feature>
<sequence>MAVPKQHRSKSRQGQRRMHLFIKKLTLVACKKCGKEVLPHTLCENCGTYRSRTFLDVLAKLTKKERKQKQKELTAQEEHPPAGGQSKDLSAEELSKR</sequence>
<dbReference type="GO" id="GO:0006412">
    <property type="term" value="P:translation"/>
    <property type="evidence" value="ECO:0007669"/>
    <property type="project" value="UniProtKB-UniRule"/>
</dbReference>
<dbReference type="HAMAP" id="MF_00340">
    <property type="entry name" value="Ribosomal_bL32"/>
    <property type="match status" value="1"/>
</dbReference>
<dbReference type="Proteomes" id="UP000178170">
    <property type="component" value="Unassembled WGS sequence"/>
</dbReference>
<evidence type="ECO:0000256" key="3">
    <source>
        <dbReference type="ARBA" id="ARBA00023274"/>
    </source>
</evidence>
<dbReference type="GO" id="GO:0015934">
    <property type="term" value="C:large ribosomal subunit"/>
    <property type="evidence" value="ECO:0007669"/>
    <property type="project" value="InterPro"/>
</dbReference>
<protein>
    <recommendedName>
        <fullName evidence="4 5">Large ribosomal subunit protein bL32</fullName>
    </recommendedName>
</protein>
<dbReference type="EMBL" id="MHTS01000024">
    <property type="protein sequence ID" value="OHA63920.1"/>
    <property type="molecule type" value="Genomic_DNA"/>
</dbReference>
<comment type="similarity">
    <text evidence="1 5">Belongs to the bacterial ribosomal protein bL32 family.</text>
</comment>
<evidence type="ECO:0000256" key="6">
    <source>
        <dbReference type="SAM" id="MobiDB-lite"/>
    </source>
</evidence>
<dbReference type="SUPFAM" id="SSF57829">
    <property type="entry name" value="Zn-binding ribosomal proteins"/>
    <property type="match status" value="1"/>
</dbReference>